<keyword evidence="3" id="KW-1185">Reference proteome</keyword>
<dbReference type="AlphaFoldDB" id="A0A4Q1KGG1"/>
<dbReference type="EMBL" id="SBKP01000009">
    <property type="protein sequence ID" value="RXR28395.1"/>
    <property type="molecule type" value="Genomic_DNA"/>
</dbReference>
<organism evidence="2 3">
    <name type="scientific">Sphingobium fluviale</name>
    <dbReference type="NCBI Taxonomy" id="2506423"/>
    <lineage>
        <taxon>Bacteria</taxon>
        <taxon>Pseudomonadati</taxon>
        <taxon>Pseudomonadota</taxon>
        <taxon>Alphaproteobacteria</taxon>
        <taxon>Sphingomonadales</taxon>
        <taxon>Sphingomonadaceae</taxon>
        <taxon>Sphingobium</taxon>
    </lineage>
</organism>
<name>A0A4Q1KGG1_9SPHN</name>
<gene>
    <name evidence="2" type="ORF">EQG66_10130</name>
</gene>
<feature type="compositionally biased region" description="Low complexity" evidence="1">
    <location>
        <begin position="53"/>
        <end position="62"/>
    </location>
</feature>
<evidence type="ECO:0000313" key="3">
    <source>
        <dbReference type="Proteomes" id="UP000290958"/>
    </source>
</evidence>
<sequence length="62" mass="6730">MFPLPVLTYLKVRCAPVLNIDYSRLALSKIEVVICRRTFRAAAPSGSPPRPPACGAARLHPA</sequence>
<feature type="region of interest" description="Disordered" evidence="1">
    <location>
        <begin position="42"/>
        <end position="62"/>
    </location>
</feature>
<proteinExistence type="predicted"/>
<evidence type="ECO:0000256" key="1">
    <source>
        <dbReference type="SAM" id="MobiDB-lite"/>
    </source>
</evidence>
<protein>
    <submittedName>
        <fullName evidence="2">Uncharacterized protein</fullName>
    </submittedName>
</protein>
<accession>A0A4Q1KGG1</accession>
<reference evidence="3" key="1">
    <citation type="submission" date="2019-01" db="EMBL/GenBank/DDBJ databases">
        <title>Cytophagaceae bacterium strain CAR-16.</title>
        <authorList>
            <person name="Chen W.-M."/>
        </authorList>
    </citation>
    <scope>NUCLEOTIDE SEQUENCE [LARGE SCALE GENOMIC DNA]</scope>
    <source>
        <strain evidence="3">CHR27</strain>
    </source>
</reference>
<comment type="caution">
    <text evidence="2">The sequence shown here is derived from an EMBL/GenBank/DDBJ whole genome shotgun (WGS) entry which is preliminary data.</text>
</comment>
<dbReference type="Proteomes" id="UP000290958">
    <property type="component" value="Unassembled WGS sequence"/>
</dbReference>
<evidence type="ECO:0000313" key="2">
    <source>
        <dbReference type="EMBL" id="RXR28395.1"/>
    </source>
</evidence>